<sequence length="148" mass="17451">MLTTLFIDDRPFPERKSISKSVEVQPIPVDNLIVQKGLNNLKIYDIDAKRSEREFKYDRETSLRQAERSKYEKNAVEFQQKRIHQEIEYEIKSRDYFGTENIVVDFPKGSESFPELPPEAIQLVERAWQRHADEDETFISKLFAVLIG</sequence>
<name>A0A914XPU8_9BILA</name>
<dbReference type="WBParaSite" id="PSU_v2.g10039.t1">
    <property type="protein sequence ID" value="PSU_v2.g10039.t1"/>
    <property type="gene ID" value="PSU_v2.g10039"/>
</dbReference>
<keyword evidence="1" id="KW-1185">Reference proteome</keyword>
<evidence type="ECO:0000313" key="1">
    <source>
        <dbReference type="Proteomes" id="UP000887577"/>
    </source>
</evidence>
<evidence type="ECO:0000313" key="2">
    <source>
        <dbReference type="WBParaSite" id="PSU_v2.g10039.t1"/>
    </source>
</evidence>
<dbReference type="AlphaFoldDB" id="A0A914XPU8"/>
<reference evidence="2" key="1">
    <citation type="submission" date="2022-11" db="UniProtKB">
        <authorList>
            <consortium name="WormBaseParasite"/>
        </authorList>
    </citation>
    <scope>IDENTIFICATION</scope>
</reference>
<dbReference type="Proteomes" id="UP000887577">
    <property type="component" value="Unplaced"/>
</dbReference>
<accession>A0A914XPU8</accession>
<proteinExistence type="predicted"/>
<protein>
    <submittedName>
        <fullName evidence="2">Uncharacterized protein</fullName>
    </submittedName>
</protein>
<organism evidence="1 2">
    <name type="scientific">Panagrolaimus superbus</name>
    <dbReference type="NCBI Taxonomy" id="310955"/>
    <lineage>
        <taxon>Eukaryota</taxon>
        <taxon>Metazoa</taxon>
        <taxon>Ecdysozoa</taxon>
        <taxon>Nematoda</taxon>
        <taxon>Chromadorea</taxon>
        <taxon>Rhabditida</taxon>
        <taxon>Tylenchina</taxon>
        <taxon>Panagrolaimomorpha</taxon>
        <taxon>Panagrolaimoidea</taxon>
        <taxon>Panagrolaimidae</taxon>
        <taxon>Panagrolaimus</taxon>
    </lineage>
</organism>